<evidence type="ECO:0000256" key="7">
    <source>
        <dbReference type="ARBA" id="ARBA00022840"/>
    </source>
</evidence>
<dbReference type="FunFam" id="3.40.50.20:FF:000006">
    <property type="entry name" value="Phosphoribosylamine--glycine ligase, chloroplastic"/>
    <property type="match status" value="1"/>
</dbReference>
<dbReference type="SUPFAM" id="SSF52440">
    <property type="entry name" value="PreATP-grasp domain"/>
    <property type="match status" value="1"/>
</dbReference>
<dbReference type="GO" id="GO:0006164">
    <property type="term" value="P:purine nucleotide biosynthetic process"/>
    <property type="evidence" value="ECO:0007669"/>
    <property type="project" value="UniProtKB-KW"/>
</dbReference>
<dbReference type="Gene3D" id="3.30.1490.20">
    <property type="entry name" value="ATP-grasp fold, A domain"/>
    <property type="match status" value="1"/>
</dbReference>
<keyword evidence="4" id="KW-0479">Metal-binding</keyword>
<evidence type="ECO:0000256" key="8">
    <source>
        <dbReference type="ARBA" id="ARBA00023211"/>
    </source>
</evidence>
<evidence type="ECO:0000256" key="6">
    <source>
        <dbReference type="ARBA" id="ARBA00022755"/>
    </source>
</evidence>
<keyword evidence="7" id="KW-0067">ATP-binding</keyword>
<feature type="non-terminal residue" evidence="10">
    <location>
        <position position="274"/>
    </location>
</feature>
<dbReference type="InterPro" id="IPR020561">
    <property type="entry name" value="PRibGlycinamid_synth_ATP-grasp"/>
</dbReference>
<dbReference type="GO" id="GO:0009113">
    <property type="term" value="P:purine nucleobase biosynthetic process"/>
    <property type="evidence" value="ECO:0007669"/>
    <property type="project" value="InterPro"/>
</dbReference>
<proteinExistence type="predicted"/>
<feature type="domain" description="ATP-grasp" evidence="9">
    <location>
        <begin position="111"/>
        <end position="206"/>
    </location>
</feature>
<dbReference type="Pfam" id="PF01071">
    <property type="entry name" value="GARS_A"/>
    <property type="match status" value="1"/>
</dbReference>
<keyword evidence="8" id="KW-0464">Manganese</keyword>
<accession>X0SF93</accession>
<dbReference type="InterPro" id="IPR016185">
    <property type="entry name" value="PreATP-grasp_dom_sf"/>
</dbReference>
<dbReference type="InterPro" id="IPR011761">
    <property type="entry name" value="ATP-grasp"/>
</dbReference>
<dbReference type="GO" id="GO:0046872">
    <property type="term" value="F:metal ion binding"/>
    <property type="evidence" value="ECO:0007669"/>
    <property type="project" value="UniProtKB-KW"/>
</dbReference>
<dbReference type="SUPFAM" id="SSF56059">
    <property type="entry name" value="Glutathione synthetase ATP-binding domain-like"/>
    <property type="match status" value="1"/>
</dbReference>
<dbReference type="GO" id="GO:0004637">
    <property type="term" value="F:phosphoribosylamine-glycine ligase activity"/>
    <property type="evidence" value="ECO:0007669"/>
    <property type="project" value="UniProtKB-EC"/>
</dbReference>
<evidence type="ECO:0000313" key="10">
    <source>
        <dbReference type="EMBL" id="GAF74542.1"/>
    </source>
</evidence>
<dbReference type="SMART" id="SM01209">
    <property type="entry name" value="GARS_A"/>
    <property type="match status" value="1"/>
</dbReference>
<name>X0SF93_9ZZZZ</name>
<dbReference type="NCBIfam" id="TIGR00877">
    <property type="entry name" value="purD"/>
    <property type="match status" value="1"/>
</dbReference>
<dbReference type="GO" id="GO:0005524">
    <property type="term" value="F:ATP binding"/>
    <property type="evidence" value="ECO:0007669"/>
    <property type="project" value="UniProtKB-KW"/>
</dbReference>
<dbReference type="FunFam" id="3.30.1490.20:FF:000006">
    <property type="entry name" value="phosphoribosylamine--glycine ligase, chloroplastic-like"/>
    <property type="match status" value="1"/>
</dbReference>
<comment type="pathway">
    <text evidence="1">Purine metabolism; IMP biosynthesis via de novo pathway; N(1)-(5-phospho-D-ribosyl)glycinamide from 5-phospho-alpha-D-ribose 1-diphosphate: step 2/2.</text>
</comment>
<dbReference type="PANTHER" id="PTHR43472:SF1">
    <property type="entry name" value="PHOSPHORIBOSYLAMINE--GLYCINE LIGASE, CHLOROPLASTIC"/>
    <property type="match status" value="1"/>
</dbReference>
<gene>
    <name evidence="10" type="ORF">S01H1_15587</name>
</gene>
<dbReference type="InterPro" id="IPR013815">
    <property type="entry name" value="ATP_grasp_subdomain_1"/>
</dbReference>
<dbReference type="InterPro" id="IPR000115">
    <property type="entry name" value="PRibGlycinamide_synth"/>
</dbReference>
<sequence>MKVLVVGSGGREHALAWKLSQSKRVEKVYCAPGNAGTALVAENVDIKADDAEMLNDGLARFARGNRVDLTVVGPEAPLVAGIVERFERDGLSVFGPSRRAAELEGSKAFTKHLMRRHGIPSADYQVFEDFEKARAYIEDRGAPIVVKADGLAAGKGVMVSSTVEEAVEGAKRILVEREFGEAGATLIVEECLRGEEASILALTDGETIAPFEPVQDHKPVFDGDKGPNTGGMGAYSPAPVVTGEVMDRVVKEILVPTVHAMKKEDRPFKGVLYA</sequence>
<dbReference type="EMBL" id="BARS01008142">
    <property type="protein sequence ID" value="GAF74542.1"/>
    <property type="molecule type" value="Genomic_DNA"/>
</dbReference>
<evidence type="ECO:0000256" key="5">
    <source>
        <dbReference type="ARBA" id="ARBA00022741"/>
    </source>
</evidence>
<dbReference type="AlphaFoldDB" id="X0SF93"/>
<dbReference type="Gene3D" id="3.30.470.20">
    <property type="entry name" value="ATP-grasp fold, B domain"/>
    <property type="match status" value="1"/>
</dbReference>
<dbReference type="InterPro" id="IPR020562">
    <property type="entry name" value="PRibGlycinamide_synth_N"/>
</dbReference>
<evidence type="ECO:0000256" key="3">
    <source>
        <dbReference type="ARBA" id="ARBA00022598"/>
    </source>
</evidence>
<evidence type="ECO:0000256" key="2">
    <source>
        <dbReference type="ARBA" id="ARBA00013255"/>
    </source>
</evidence>
<keyword evidence="3" id="KW-0436">Ligase</keyword>
<dbReference type="EC" id="6.3.4.13" evidence="2"/>
<evidence type="ECO:0000256" key="4">
    <source>
        <dbReference type="ARBA" id="ARBA00022723"/>
    </source>
</evidence>
<dbReference type="PROSITE" id="PS50975">
    <property type="entry name" value="ATP_GRASP"/>
    <property type="match status" value="1"/>
</dbReference>
<keyword evidence="5" id="KW-0547">Nucleotide-binding</keyword>
<dbReference type="Gene3D" id="3.40.50.20">
    <property type="match status" value="1"/>
</dbReference>
<dbReference type="Pfam" id="PF02844">
    <property type="entry name" value="GARS_N"/>
    <property type="match status" value="1"/>
</dbReference>
<reference evidence="10" key="1">
    <citation type="journal article" date="2014" name="Front. Microbiol.">
        <title>High frequency of phylogenetically diverse reductive dehalogenase-homologous genes in deep subseafloor sedimentary metagenomes.</title>
        <authorList>
            <person name="Kawai M."/>
            <person name="Futagami T."/>
            <person name="Toyoda A."/>
            <person name="Takaki Y."/>
            <person name="Nishi S."/>
            <person name="Hori S."/>
            <person name="Arai W."/>
            <person name="Tsubouchi T."/>
            <person name="Morono Y."/>
            <person name="Uchiyama I."/>
            <person name="Ito T."/>
            <person name="Fujiyama A."/>
            <person name="Inagaki F."/>
            <person name="Takami H."/>
        </authorList>
    </citation>
    <scope>NUCLEOTIDE SEQUENCE</scope>
    <source>
        <strain evidence="10">Expedition CK06-06</strain>
    </source>
</reference>
<keyword evidence="6" id="KW-0658">Purine biosynthesis</keyword>
<protein>
    <recommendedName>
        <fullName evidence="2">phosphoribosylamine--glycine ligase</fullName>
        <ecNumber evidence="2">6.3.4.13</ecNumber>
    </recommendedName>
</protein>
<evidence type="ECO:0000256" key="1">
    <source>
        <dbReference type="ARBA" id="ARBA00005174"/>
    </source>
</evidence>
<comment type="caution">
    <text evidence="10">The sequence shown here is derived from an EMBL/GenBank/DDBJ whole genome shotgun (WGS) entry which is preliminary data.</text>
</comment>
<evidence type="ECO:0000259" key="9">
    <source>
        <dbReference type="PROSITE" id="PS50975"/>
    </source>
</evidence>
<dbReference type="PANTHER" id="PTHR43472">
    <property type="entry name" value="PHOSPHORIBOSYLAMINE--GLYCINE LIGASE"/>
    <property type="match status" value="1"/>
</dbReference>
<organism evidence="10">
    <name type="scientific">marine sediment metagenome</name>
    <dbReference type="NCBI Taxonomy" id="412755"/>
    <lineage>
        <taxon>unclassified sequences</taxon>
        <taxon>metagenomes</taxon>
        <taxon>ecological metagenomes</taxon>
    </lineage>
</organism>